<dbReference type="InParanoid" id="A0A3M0BTN7"/>
<dbReference type="InterPro" id="IPR037402">
    <property type="entry name" value="YidZ_PBP2"/>
</dbReference>
<dbReference type="InterPro" id="IPR000847">
    <property type="entry name" value="LysR_HTH_N"/>
</dbReference>
<keyword evidence="2" id="KW-0805">Transcription regulation</keyword>
<dbReference type="AlphaFoldDB" id="A0A3M0BTN7"/>
<dbReference type="Pfam" id="PF03466">
    <property type="entry name" value="LysR_substrate"/>
    <property type="match status" value="1"/>
</dbReference>
<dbReference type="EMBL" id="REFR01000017">
    <property type="protein sequence ID" value="RMB00688.1"/>
    <property type="molecule type" value="Genomic_DNA"/>
</dbReference>
<dbReference type="InterPro" id="IPR036388">
    <property type="entry name" value="WH-like_DNA-bd_sf"/>
</dbReference>
<proteinExistence type="inferred from homology"/>
<evidence type="ECO:0000256" key="4">
    <source>
        <dbReference type="ARBA" id="ARBA00023163"/>
    </source>
</evidence>
<dbReference type="PROSITE" id="PS50931">
    <property type="entry name" value="HTH_LYSR"/>
    <property type="match status" value="1"/>
</dbReference>
<dbReference type="GO" id="GO:0003700">
    <property type="term" value="F:DNA-binding transcription factor activity"/>
    <property type="evidence" value="ECO:0007669"/>
    <property type="project" value="InterPro"/>
</dbReference>
<dbReference type="InterPro" id="IPR050389">
    <property type="entry name" value="LysR-type_TF"/>
</dbReference>
<dbReference type="Proteomes" id="UP000271227">
    <property type="component" value="Unassembled WGS sequence"/>
</dbReference>
<dbReference type="InterPro" id="IPR005119">
    <property type="entry name" value="LysR_subst-bd"/>
</dbReference>
<feature type="domain" description="HTH lysR-type" evidence="5">
    <location>
        <begin position="9"/>
        <end position="66"/>
    </location>
</feature>
<keyword evidence="4" id="KW-0804">Transcription</keyword>
<name>A0A3M0BTN7_9PROT</name>
<dbReference type="SUPFAM" id="SSF46785">
    <property type="entry name" value="Winged helix' DNA-binding domain"/>
    <property type="match status" value="1"/>
</dbReference>
<keyword evidence="7" id="KW-1185">Reference proteome</keyword>
<dbReference type="Gene3D" id="3.40.190.10">
    <property type="entry name" value="Periplasmic binding protein-like II"/>
    <property type="match status" value="2"/>
</dbReference>
<dbReference type="Pfam" id="PF00126">
    <property type="entry name" value="HTH_1"/>
    <property type="match status" value="1"/>
</dbReference>
<dbReference type="Gene3D" id="1.10.10.10">
    <property type="entry name" value="Winged helix-like DNA-binding domain superfamily/Winged helix DNA-binding domain"/>
    <property type="match status" value="1"/>
</dbReference>
<dbReference type="GO" id="GO:0003677">
    <property type="term" value="F:DNA binding"/>
    <property type="evidence" value="ECO:0007669"/>
    <property type="project" value="UniProtKB-KW"/>
</dbReference>
<comment type="similarity">
    <text evidence="1">Belongs to the LysR transcriptional regulatory family.</text>
</comment>
<protein>
    <submittedName>
        <fullName evidence="6">DNA-binding transcriptional LysR family regulator</fullName>
    </submittedName>
</protein>
<organism evidence="6 7">
    <name type="scientific">Eilatimonas milleporae</name>
    <dbReference type="NCBI Taxonomy" id="911205"/>
    <lineage>
        <taxon>Bacteria</taxon>
        <taxon>Pseudomonadati</taxon>
        <taxon>Pseudomonadota</taxon>
        <taxon>Alphaproteobacteria</taxon>
        <taxon>Kordiimonadales</taxon>
        <taxon>Kordiimonadaceae</taxon>
        <taxon>Eilatimonas</taxon>
    </lineage>
</organism>
<evidence type="ECO:0000256" key="3">
    <source>
        <dbReference type="ARBA" id="ARBA00023125"/>
    </source>
</evidence>
<evidence type="ECO:0000259" key="5">
    <source>
        <dbReference type="PROSITE" id="PS50931"/>
    </source>
</evidence>
<dbReference type="PANTHER" id="PTHR30118:SF15">
    <property type="entry name" value="TRANSCRIPTIONAL REGULATORY PROTEIN"/>
    <property type="match status" value="1"/>
</dbReference>
<gene>
    <name evidence="6" type="ORF">BXY39_3876</name>
</gene>
<dbReference type="InterPro" id="IPR036390">
    <property type="entry name" value="WH_DNA-bd_sf"/>
</dbReference>
<dbReference type="FunCoup" id="A0A3M0BTN7">
    <property type="interactions" value="47"/>
</dbReference>
<dbReference type="SUPFAM" id="SSF53850">
    <property type="entry name" value="Periplasmic binding protein-like II"/>
    <property type="match status" value="1"/>
</dbReference>
<evidence type="ECO:0000313" key="7">
    <source>
        <dbReference type="Proteomes" id="UP000271227"/>
    </source>
</evidence>
<sequence>MSKTTIRAVDTTALCVFAVLMEEAGVGRTAERLGMTQSAVSHALRRLRALWDDPLFVRTASGMTPTAKALRLAPDVADAVHSLERLVDRTAAFDPARTRRQFTIGLSDYAAAVHLPALLAHETLSADGVSLRVRHTSRTLGFDMLRQGAVELVIGNFPDVPADLRREALGERDFVCAADRGHPAFAADRLGLDDYLAADHLHVSLAGETHGQVDTALGKAGHARRVAVTVPHFLLTGPLLKGTRLIATEPRAVLAPMAGPYGLRLRETPFPAGTFGFSILWHRRSDGDPGLAWLRAALTAGVNG</sequence>
<evidence type="ECO:0000256" key="2">
    <source>
        <dbReference type="ARBA" id="ARBA00023015"/>
    </source>
</evidence>
<dbReference type="OrthoDB" id="8339333at2"/>
<dbReference type="PANTHER" id="PTHR30118">
    <property type="entry name" value="HTH-TYPE TRANSCRIPTIONAL REGULATOR LEUO-RELATED"/>
    <property type="match status" value="1"/>
</dbReference>
<comment type="caution">
    <text evidence="6">The sequence shown here is derived from an EMBL/GenBank/DDBJ whole genome shotgun (WGS) entry which is preliminary data.</text>
</comment>
<accession>A0A3M0BTN7</accession>
<dbReference type="RefSeq" id="WP_121940495.1">
    <property type="nucleotide sequence ID" value="NZ_REFR01000017.1"/>
</dbReference>
<evidence type="ECO:0000313" key="6">
    <source>
        <dbReference type="EMBL" id="RMB00688.1"/>
    </source>
</evidence>
<evidence type="ECO:0000256" key="1">
    <source>
        <dbReference type="ARBA" id="ARBA00009437"/>
    </source>
</evidence>
<reference evidence="6 7" key="1">
    <citation type="submission" date="2018-10" db="EMBL/GenBank/DDBJ databases">
        <title>Genomic Encyclopedia of Archaeal and Bacterial Type Strains, Phase II (KMG-II): from individual species to whole genera.</title>
        <authorList>
            <person name="Goeker M."/>
        </authorList>
    </citation>
    <scope>NUCLEOTIDE SEQUENCE [LARGE SCALE GENOMIC DNA]</scope>
    <source>
        <strain evidence="6 7">DSM 25217</strain>
    </source>
</reference>
<keyword evidence="3 6" id="KW-0238">DNA-binding</keyword>
<dbReference type="CDD" id="cd08417">
    <property type="entry name" value="PBP2_Nitroaromatics_like"/>
    <property type="match status" value="1"/>
</dbReference>